<sequence length="412" mass="44106">MAPHASYPLSSRARHMRASEIRELLKLVDRPGMISFAGGIPDPSLLDHTAFRAAYDAMLADAATGASALQYSATEGYLPLRGWLAERMTTRGIACSAENILVTHGSQQALDLIGKLFLDPGDRVVTQAPTYLGALQSFSAFEPAFANLRHIAAGGPVKLIYLVPDFANPTGRCMELSERIAALDLAERHGAIIAEDAAYTELRYEGEDLPPIAALDQARVGGIEEARTLHCGTFSKTLSPGLRLGWICGPAALIHRLTLIKQASDLHTATANQRAMHAVALSGFDARVARARRIYRQRRDWMLEALERHAPPGVTWTRPRGGLFIWLTLPAGTDAAALLQKALARNIAFVPGGAFFADGSGANTLRLSFSLADEAKSAAGIARLCELIAGEGAHARPEAVSGTGRATTHQHP</sequence>
<evidence type="ECO:0000256" key="4">
    <source>
        <dbReference type="ARBA" id="ARBA00022898"/>
    </source>
</evidence>
<dbReference type="InterPro" id="IPR015424">
    <property type="entry name" value="PyrdxlP-dep_Trfase"/>
</dbReference>
<dbReference type="SUPFAM" id="SSF53383">
    <property type="entry name" value="PLP-dependent transferases"/>
    <property type="match status" value="1"/>
</dbReference>
<evidence type="ECO:0000256" key="1">
    <source>
        <dbReference type="ARBA" id="ARBA00001933"/>
    </source>
</evidence>
<evidence type="ECO:0000313" key="7">
    <source>
        <dbReference type="Proteomes" id="UP001518990"/>
    </source>
</evidence>
<comment type="caution">
    <text evidence="6">The sequence shown here is derived from an EMBL/GenBank/DDBJ whole genome shotgun (WGS) entry which is preliminary data.</text>
</comment>
<dbReference type="InterPro" id="IPR015421">
    <property type="entry name" value="PyrdxlP-dep_Trfase_major"/>
</dbReference>
<dbReference type="EMBL" id="JACTNF010000006">
    <property type="protein sequence ID" value="MBO1074635.1"/>
    <property type="molecule type" value="Genomic_DNA"/>
</dbReference>
<accession>A0ABS3KAZ7</accession>
<dbReference type="PANTHER" id="PTHR42790:SF19">
    <property type="entry name" value="KYNURENINE_ALPHA-AMINOADIPATE AMINOTRANSFERASE, MITOCHONDRIAL"/>
    <property type="match status" value="1"/>
</dbReference>
<keyword evidence="2 6" id="KW-0032">Aminotransferase</keyword>
<dbReference type="CDD" id="cd00609">
    <property type="entry name" value="AAT_like"/>
    <property type="match status" value="1"/>
</dbReference>
<feature type="domain" description="Aminotransferase class I/classII large" evidence="5">
    <location>
        <begin position="51"/>
        <end position="377"/>
    </location>
</feature>
<keyword evidence="4" id="KW-0663">Pyridoxal phosphate</keyword>
<dbReference type="InterPro" id="IPR050859">
    <property type="entry name" value="Class-I_PLP-dep_aminotransf"/>
</dbReference>
<evidence type="ECO:0000313" key="6">
    <source>
        <dbReference type="EMBL" id="MBO1074635.1"/>
    </source>
</evidence>
<dbReference type="GO" id="GO:0008483">
    <property type="term" value="F:transaminase activity"/>
    <property type="evidence" value="ECO:0007669"/>
    <property type="project" value="UniProtKB-KW"/>
</dbReference>
<proteinExistence type="predicted"/>
<name>A0ABS3KAZ7_9PROT</name>
<comment type="cofactor">
    <cofactor evidence="1">
        <name>pyridoxal 5'-phosphate</name>
        <dbReference type="ChEBI" id="CHEBI:597326"/>
    </cofactor>
</comment>
<dbReference type="PANTHER" id="PTHR42790">
    <property type="entry name" value="AMINOTRANSFERASE"/>
    <property type="match status" value="1"/>
</dbReference>
<dbReference type="Proteomes" id="UP001518990">
    <property type="component" value="Unassembled WGS sequence"/>
</dbReference>
<dbReference type="Gene3D" id="3.90.1150.10">
    <property type="entry name" value="Aspartate Aminotransferase, domain 1"/>
    <property type="match status" value="1"/>
</dbReference>
<protein>
    <submittedName>
        <fullName evidence="6">PLP-dependent aminotransferase family protein</fullName>
    </submittedName>
</protein>
<evidence type="ECO:0000259" key="5">
    <source>
        <dbReference type="Pfam" id="PF00155"/>
    </source>
</evidence>
<dbReference type="RefSeq" id="WP_207446302.1">
    <property type="nucleotide sequence ID" value="NZ_CP061094.1"/>
</dbReference>
<keyword evidence="7" id="KW-1185">Reference proteome</keyword>
<organism evidence="6 7">
    <name type="scientific">Roseomonas marmotae</name>
    <dbReference type="NCBI Taxonomy" id="2768161"/>
    <lineage>
        <taxon>Bacteria</taxon>
        <taxon>Pseudomonadati</taxon>
        <taxon>Pseudomonadota</taxon>
        <taxon>Alphaproteobacteria</taxon>
        <taxon>Acetobacterales</taxon>
        <taxon>Roseomonadaceae</taxon>
        <taxon>Roseomonas</taxon>
    </lineage>
</organism>
<evidence type="ECO:0000256" key="2">
    <source>
        <dbReference type="ARBA" id="ARBA00022576"/>
    </source>
</evidence>
<dbReference type="InterPro" id="IPR015422">
    <property type="entry name" value="PyrdxlP-dep_Trfase_small"/>
</dbReference>
<reference evidence="6 7" key="1">
    <citation type="submission" date="2020-09" db="EMBL/GenBank/DDBJ databases">
        <title>Roseomonas.</title>
        <authorList>
            <person name="Zhu W."/>
        </authorList>
    </citation>
    <scope>NUCLEOTIDE SEQUENCE [LARGE SCALE GENOMIC DNA]</scope>
    <source>
        <strain evidence="6 7">1311</strain>
    </source>
</reference>
<dbReference type="Pfam" id="PF00155">
    <property type="entry name" value="Aminotran_1_2"/>
    <property type="match status" value="1"/>
</dbReference>
<keyword evidence="3" id="KW-0808">Transferase</keyword>
<evidence type="ECO:0000256" key="3">
    <source>
        <dbReference type="ARBA" id="ARBA00022679"/>
    </source>
</evidence>
<dbReference type="InterPro" id="IPR004839">
    <property type="entry name" value="Aminotransferase_I/II_large"/>
</dbReference>
<dbReference type="Gene3D" id="3.40.640.10">
    <property type="entry name" value="Type I PLP-dependent aspartate aminotransferase-like (Major domain)"/>
    <property type="match status" value="1"/>
</dbReference>
<gene>
    <name evidence="6" type="ORF">IAI60_08435</name>
</gene>